<dbReference type="InterPro" id="IPR037461">
    <property type="entry name" value="CtCE2-like_dom"/>
</dbReference>
<dbReference type="InterPro" id="IPR036514">
    <property type="entry name" value="SGNH_hydro_sf"/>
</dbReference>
<dbReference type="InterPro" id="IPR052762">
    <property type="entry name" value="PCW_deacetylase/CE"/>
</dbReference>
<comment type="caution">
    <text evidence="3">The sequence shown here is derived from an EMBL/GenBank/DDBJ whole genome shotgun (WGS) entry which is preliminary data.</text>
</comment>
<dbReference type="Pfam" id="PF17996">
    <property type="entry name" value="CE2_N"/>
    <property type="match status" value="1"/>
</dbReference>
<feature type="domain" description="Carbohydrate esterase 2 N-terminal" evidence="2">
    <location>
        <begin position="30"/>
        <end position="135"/>
    </location>
</feature>
<dbReference type="InParanoid" id="A0A152A850"/>
<evidence type="ECO:0000313" key="3">
    <source>
        <dbReference type="EMBL" id="KYR02412.1"/>
    </source>
</evidence>
<dbReference type="STRING" id="361077.A0A152A850"/>
<dbReference type="Pfam" id="PF00657">
    <property type="entry name" value="Lipase_GDSL"/>
    <property type="match status" value="1"/>
</dbReference>
<dbReference type="Gene3D" id="3.40.50.1110">
    <property type="entry name" value="SGNH hydrolase"/>
    <property type="match status" value="1"/>
</dbReference>
<dbReference type="CDD" id="cd01831">
    <property type="entry name" value="Endoglucanase_E_like"/>
    <property type="match status" value="1"/>
</dbReference>
<dbReference type="PANTHER" id="PTHR37834:SF2">
    <property type="entry name" value="ESTERASE, SGNH HYDROLASE-TYPE"/>
    <property type="match status" value="1"/>
</dbReference>
<dbReference type="GO" id="GO:0052689">
    <property type="term" value="F:carboxylic ester hydrolase activity"/>
    <property type="evidence" value="ECO:0007669"/>
    <property type="project" value="InterPro"/>
</dbReference>
<dbReference type="PANTHER" id="PTHR37834">
    <property type="entry name" value="GDSL-LIKE LIPASE/ACYLHYDROLASE DOMAIN PROTEIN (AFU_ORTHOLOGUE AFUA_2G00620)"/>
    <property type="match status" value="1"/>
</dbReference>
<dbReference type="InterPro" id="IPR001087">
    <property type="entry name" value="GDSL"/>
</dbReference>
<dbReference type="EMBL" id="LODT01000004">
    <property type="protein sequence ID" value="KYR02412.1"/>
    <property type="molecule type" value="Genomic_DNA"/>
</dbReference>
<evidence type="ECO:0000313" key="4">
    <source>
        <dbReference type="Proteomes" id="UP000076078"/>
    </source>
</evidence>
<evidence type="ECO:0000256" key="1">
    <source>
        <dbReference type="SAM" id="SignalP"/>
    </source>
</evidence>
<dbReference type="SUPFAM" id="SSF52266">
    <property type="entry name" value="SGNH hydrolase"/>
    <property type="match status" value="1"/>
</dbReference>
<proteinExistence type="predicted"/>
<feature type="signal peptide" evidence="1">
    <location>
        <begin position="1"/>
        <end position="18"/>
    </location>
</feature>
<dbReference type="Gene3D" id="2.60.120.260">
    <property type="entry name" value="Galactose-binding domain-like"/>
    <property type="match status" value="1"/>
</dbReference>
<dbReference type="AlphaFoldDB" id="A0A152A850"/>
<accession>A0A152A850</accession>
<evidence type="ECO:0000259" key="2">
    <source>
        <dbReference type="Pfam" id="PF17996"/>
    </source>
</evidence>
<protein>
    <submittedName>
        <fullName evidence="3">Esterase</fullName>
    </submittedName>
</protein>
<name>A0A152A850_TIELA</name>
<dbReference type="Proteomes" id="UP000076078">
    <property type="component" value="Unassembled WGS sequence"/>
</dbReference>
<dbReference type="OMA" id="TWPGTGV"/>
<organism evidence="3 4">
    <name type="scientific">Tieghemostelium lacteum</name>
    <name type="common">Slime mold</name>
    <name type="synonym">Dictyostelium lacteum</name>
    <dbReference type="NCBI Taxonomy" id="361077"/>
    <lineage>
        <taxon>Eukaryota</taxon>
        <taxon>Amoebozoa</taxon>
        <taxon>Evosea</taxon>
        <taxon>Eumycetozoa</taxon>
        <taxon>Dictyostelia</taxon>
        <taxon>Dictyosteliales</taxon>
        <taxon>Raperosteliaceae</taxon>
        <taxon>Tieghemostelium</taxon>
    </lineage>
</organism>
<gene>
    <name evidence="3" type="ORF">DLAC_01251</name>
</gene>
<feature type="chain" id="PRO_5007593638" evidence="1">
    <location>
        <begin position="19"/>
        <end position="355"/>
    </location>
</feature>
<reference evidence="3 4" key="1">
    <citation type="submission" date="2015-12" db="EMBL/GenBank/DDBJ databases">
        <title>Dictyostelia acquired genes for synthesis and detection of signals that induce cell-type specialization by lateral gene transfer from prokaryotes.</title>
        <authorList>
            <person name="Gloeckner G."/>
            <person name="Schaap P."/>
        </authorList>
    </citation>
    <scope>NUCLEOTIDE SEQUENCE [LARGE SCALE GENOMIC DNA]</scope>
    <source>
        <strain evidence="3 4">TK</strain>
    </source>
</reference>
<dbReference type="OrthoDB" id="30833at2759"/>
<sequence length="355" mass="39742">MVKWLISILVIIQCLVIGEMISPDNANILYSGRIDKSNISDGYYSFSWSGTQIQLTVVNTTSLQVVLNSSGQNLFNVFINSVLTLIVNVTSTTPSGYGLVDYALDPQQEYIVLITHRNEPLCGIVQFYGLIADDGVSVSEYQFQQSRKIEIIGDSITCGYGNLGVNPCPFTPATEDNYLTYGVMTAQALNAEFYIEAWSGKGVVRNFDYPNITSPDTLPDLYPAIIPNNYPNISLWNFQNYQPDVVIINLGTNDWSMPPYPDPQNFVDTYIDFIGYLKNQYSNNPQFFILCGPMISNPCCNYVEMVASKTNSVYIPLQNILNSKNMGCGGHPNYQAHQIMANMIVPIIQDTMNWY</sequence>
<keyword evidence="4" id="KW-1185">Reference proteome</keyword>
<dbReference type="InterPro" id="IPR040794">
    <property type="entry name" value="CE2_N"/>
</dbReference>
<keyword evidence="1" id="KW-0732">Signal</keyword>